<dbReference type="SMART" id="SM00799">
    <property type="entry name" value="DENN"/>
    <property type="match status" value="1"/>
</dbReference>
<dbReference type="Proteomes" id="UP000606786">
    <property type="component" value="Unassembled WGS sequence"/>
</dbReference>
<dbReference type="Pfam" id="PF02141">
    <property type="entry name" value="DENN"/>
    <property type="match status" value="1"/>
</dbReference>
<dbReference type="OrthoDB" id="206724at2759"/>
<dbReference type="GO" id="GO:0030136">
    <property type="term" value="C:clathrin-coated vesicle"/>
    <property type="evidence" value="ECO:0007669"/>
    <property type="project" value="UniProtKB-SubCell"/>
</dbReference>
<accession>A0A811VD87</accession>
<dbReference type="GO" id="GO:0006897">
    <property type="term" value="P:endocytosis"/>
    <property type="evidence" value="ECO:0007669"/>
    <property type="project" value="TreeGrafter"/>
</dbReference>
<evidence type="ECO:0000256" key="2">
    <source>
        <dbReference type="ARBA" id="ARBA00023329"/>
    </source>
</evidence>
<gene>
    <name evidence="4" type="ORF">CCAP1982_LOCUS21386</name>
</gene>
<dbReference type="InterPro" id="IPR001194">
    <property type="entry name" value="cDENN_dom"/>
</dbReference>
<comment type="caution">
    <text evidence="4">The sequence shown here is derived from an EMBL/GenBank/DDBJ whole genome shotgun (WGS) entry which is preliminary data.</text>
</comment>
<evidence type="ECO:0000313" key="4">
    <source>
        <dbReference type="EMBL" id="CAD7013316.1"/>
    </source>
</evidence>
<dbReference type="GO" id="GO:0032456">
    <property type="term" value="P:endocytic recycling"/>
    <property type="evidence" value="ECO:0007669"/>
    <property type="project" value="TreeGrafter"/>
</dbReference>
<dbReference type="FunFam" id="3.40.50.11500:FF:000004">
    <property type="entry name" value="DENN domain-containing protein 2C isoform X1"/>
    <property type="match status" value="1"/>
</dbReference>
<sequence length="536" mass="61993">MSQNLAGIPVTRVHVDVENMFECYCELNCPTFATNNNQNYNNQNQNNQNLATITAKYPTNFRDDKILKMVQLFAFIPCESESDAVGTFSFVLTAEDFLWRFCFCCYNLDENSIMVILSRLPWHDTFFKMLSTLTDLKSRNANEFNSFLTSCYKAKVPTRGEMTLVAIGGSRRVFALEQPSFYKLPAIPDNHNLTVFYQSTTPKIMLALIASLMQERRIIITSSKPDRHSACVQAANALLYPMEWQHIFIPILPIQLRDYLMGPMPYLIGVHTSVLDTICRGELGDAIIFNCDLGTYESCRDDVQLLPKHIVLDVKNDLRQAHQKRGEYISYVFLVMMVRLLGHYRDGIKFESDAIFSEAAFLSKRHPSKRKFLRTFLYTSMCVHFVATRLSMLRQEPVIWDRFEMECALHSQHKKRRCCGRSKKKFKETNEIYLPLDSFQNQLFKCLEVTESIKLELERLRKSKEYENAKTHADMRELFESLRHILVYGSSAYSSLQAQNAEELKNLGYTEIHAKSRSTDMAIPEKMGSSKTRYNG</sequence>
<evidence type="ECO:0000256" key="1">
    <source>
        <dbReference type="ARBA" id="ARBA00004132"/>
    </source>
</evidence>
<keyword evidence="2" id="KW-0968">Cytoplasmic vesicle</keyword>
<evidence type="ECO:0000313" key="5">
    <source>
        <dbReference type="Proteomes" id="UP000606786"/>
    </source>
</evidence>
<organism evidence="4 5">
    <name type="scientific">Ceratitis capitata</name>
    <name type="common">Mediterranean fruit fly</name>
    <name type="synonym">Tephritis capitata</name>
    <dbReference type="NCBI Taxonomy" id="7213"/>
    <lineage>
        <taxon>Eukaryota</taxon>
        <taxon>Metazoa</taxon>
        <taxon>Ecdysozoa</taxon>
        <taxon>Arthropoda</taxon>
        <taxon>Hexapoda</taxon>
        <taxon>Insecta</taxon>
        <taxon>Pterygota</taxon>
        <taxon>Neoptera</taxon>
        <taxon>Endopterygota</taxon>
        <taxon>Diptera</taxon>
        <taxon>Brachycera</taxon>
        <taxon>Muscomorpha</taxon>
        <taxon>Tephritoidea</taxon>
        <taxon>Tephritidae</taxon>
        <taxon>Ceratitis</taxon>
        <taxon>Ceratitis</taxon>
    </lineage>
</organism>
<dbReference type="GO" id="GO:0005829">
    <property type="term" value="C:cytosol"/>
    <property type="evidence" value="ECO:0007669"/>
    <property type="project" value="TreeGrafter"/>
</dbReference>
<keyword evidence="5" id="KW-1185">Reference proteome</keyword>
<reference evidence="4" key="1">
    <citation type="submission" date="2020-11" db="EMBL/GenBank/DDBJ databases">
        <authorList>
            <person name="Whitehead M."/>
        </authorList>
    </citation>
    <scope>NUCLEOTIDE SEQUENCE</scope>
    <source>
        <strain evidence="4">EGII</strain>
    </source>
</reference>
<dbReference type="EMBL" id="CAJHJT010000056">
    <property type="protein sequence ID" value="CAD7013316.1"/>
    <property type="molecule type" value="Genomic_DNA"/>
</dbReference>
<dbReference type="InterPro" id="IPR005112">
    <property type="entry name" value="dDENN_dom"/>
</dbReference>
<dbReference type="InterPro" id="IPR043153">
    <property type="entry name" value="DENN_C"/>
</dbReference>
<dbReference type="GO" id="GO:0005085">
    <property type="term" value="F:guanyl-nucleotide exchange factor activity"/>
    <property type="evidence" value="ECO:0007669"/>
    <property type="project" value="InterPro"/>
</dbReference>
<feature type="domain" description="UDENN" evidence="3">
    <location>
        <begin position="30"/>
        <end position="396"/>
    </location>
</feature>
<dbReference type="PANTHER" id="PTHR13196:SF14">
    <property type="entry name" value="UDENN DOMAIN-CONTAINING PROTEIN"/>
    <property type="match status" value="1"/>
</dbReference>
<dbReference type="SMART" id="SM00801">
    <property type="entry name" value="dDENN"/>
    <property type="match status" value="1"/>
</dbReference>
<protein>
    <submittedName>
        <fullName evidence="4">(Mediterranean fruit fly) hypothetical protein</fullName>
    </submittedName>
</protein>
<dbReference type="InterPro" id="IPR040032">
    <property type="entry name" value="DENND1A/B/C"/>
</dbReference>
<dbReference type="Gene3D" id="3.30.450.200">
    <property type="match status" value="1"/>
</dbReference>
<dbReference type="InterPro" id="IPR037516">
    <property type="entry name" value="Tripartite_DENN"/>
</dbReference>
<dbReference type="Gene3D" id="3.40.50.11500">
    <property type="match status" value="1"/>
</dbReference>
<dbReference type="GO" id="GO:1901981">
    <property type="term" value="F:phosphatidylinositol phosphate binding"/>
    <property type="evidence" value="ECO:0007669"/>
    <property type="project" value="TreeGrafter"/>
</dbReference>
<name>A0A811VD87_CERCA</name>
<dbReference type="PANTHER" id="PTHR13196">
    <property type="entry name" value="DENN DOMAIN-CONTAINING"/>
    <property type="match status" value="1"/>
</dbReference>
<dbReference type="PROSITE" id="PS50211">
    <property type="entry name" value="DENN"/>
    <property type="match status" value="1"/>
</dbReference>
<evidence type="ECO:0000259" key="3">
    <source>
        <dbReference type="PROSITE" id="PS50211"/>
    </source>
</evidence>
<proteinExistence type="predicted"/>
<comment type="subcellular location">
    <subcellularLocation>
        <location evidence="1">Cytoplasmic vesicle</location>
        <location evidence="1">Clathrin-coated vesicle</location>
    </subcellularLocation>
</comment>
<dbReference type="AlphaFoldDB" id="A0A811VD87"/>